<evidence type="ECO:0000313" key="4">
    <source>
        <dbReference type="Proteomes" id="UP000284842"/>
    </source>
</evidence>
<feature type="compositionally biased region" description="Polar residues" evidence="1">
    <location>
        <begin position="373"/>
        <end position="396"/>
    </location>
</feature>
<dbReference type="EMBL" id="NHTK01006127">
    <property type="protein sequence ID" value="PPQ63283.1"/>
    <property type="molecule type" value="Genomic_DNA"/>
</dbReference>
<protein>
    <submittedName>
        <fullName evidence="3">Uncharacterized protein</fullName>
    </submittedName>
</protein>
<feature type="region of interest" description="Disordered" evidence="1">
    <location>
        <begin position="246"/>
        <end position="396"/>
    </location>
</feature>
<evidence type="ECO:0000313" key="3">
    <source>
        <dbReference type="EMBL" id="PPQ63283.1"/>
    </source>
</evidence>
<evidence type="ECO:0000256" key="1">
    <source>
        <dbReference type="SAM" id="MobiDB-lite"/>
    </source>
</evidence>
<dbReference type="InParanoid" id="A0A409V9B8"/>
<feature type="compositionally biased region" description="Low complexity" evidence="1">
    <location>
        <begin position="246"/>
        <end position="260"/>
    </location>
</feature>
<sequence>MKTLSFVLLSLFFVSGQASPLGDREVLRRHNGIALSRRHLLQSRTDAPPACAALAPALPPVSSPTVSGASSSSPATRRHFSGVSLSSDEEFSSSFVESVTTMVSSWESLCLDCGDVSLSDTCLGFGGFDTINALLETADACDQQVIADRMITFAKSDGIRNRDDLIKFAIGYRKHARHAVRIFDVLPSSLYCLRAPINPELVGVYNAQIEGCNPGVFGSSASALVPFGSDGTCPYGMSADVSTCGCSGGDDSSATTTDDGTSSDDTTDSTDSTDDSSDSTDTTNDSSDSTGSTDDSSDSTDSSTDDSSDSSDNTDSSDSSDTSATSTDTSTATDPSDSSSTSVGSATASADNSVATLTDSTSSADASASIVTPTDTSGPNVQPTDISGNVNDPQGR</sequence>
<feature type="compositionally biased region" description="Low complexity" evidence="1">
    <location>
        <begin position="279"/>
        <end position="294"/>
    </location>
</feature>
<gene>
    <name evidence="3" type="ORF">CVT24_006808</name>
</gene>
<proteinExistence type="predicted"/>
<feature type="compositionally biased region" description="Acidic residues" evidence="1">
    <location>
        <begin position="261"/>
        <end position="278"/>
    </location>
</feature>
<reference evidence="3 4" key="1">
    <citation type="journal article" date="2018" name="Evol. Lett.">
        <title>Horizontal gene cluster transfer increased hallucinogenic mushroom diversity.</title>
        <authorList>
            <person name="Reynolds H.T."/>
            <person name="Vijayakumar V."/>
            <person name="Gluck-Thaler E."/>
            <person name="Korotkin H.B."/>
            <person name="Matheny P.B."/>
            <person name="Slot J.C."/>
        </authorList>
    </citation>
    <scope>NUCLEOTIDE SEQUENCE [LARGE SCALE GENOMIC DNA]</scope>
    <source>
        <strain evidence="3 4">2629</strain>
    </source>
</reference>
<name>A0A409V9B8_9AGAR</name>
<feature type="compositionally biased region" description="Low complexity" evidence="1">
    <location>
        <begin position="310"/>
        <end position="372"/>
    </location>
</feature>
<comment type="caution">
    <text evidence="3">The sequence shown here is derived from an EMBL/GenBank/DDBJ whole genome shotgun (WGS) entry which is preliminary data.</text>
</comment>
<feature type="compositionally biased region" description="Acidic residues" evidence="1">
    <location>
        <begin position="295"/>
        <end position="309"/>
    </location>
</feature>
<keyword evidence="2" id="KW-0732">Signal</keyword>
<organism evidence="3 4">
    <name type="scientific">Panaeolus cyanescens</name>
    <dbReference type="NCBI Taxonomy" id="181874"/>
    <lineage>
        <taxon>Eukaryota</taxon>
        <taxon>Fungi</taxon>
        <taxon>Dikarya</taxon>
        <taxon>Basidiomycota</taxon>
        <taxon>Agaricomycotina</taxon>
        <taxon>Agaricomycetes</taxon>
        <taxon>Agaricomycetidae</taxon>
        <taxon>Agaricales</taxon>
        <taxon>Agaricineae</taxon>
        <taxon>Galeropsidaceae</taxon>
        <taxon>Panaeolus</taxon>
    </lineage>
</organism>
<accession>A0A409V9B8</accession>
<feature type="chain" id="PRO_5019556003" evidence="2">
    <location>
        <begin position="19"/>
        <end position="396"/>
    </location>
</feature>
<keyword evidence="4" id="KW-1185">Reference proteome</keyword>
<dbReference type="STRING" id="181874.A0A409V9B8"/>
<dbReference type="OrthoDB" id="2797250at2759"/>
<evidence type="ECO:0000256" key="2">
    <source>
        <dbReference type="SAM" id="SignalP"/>
    </source>
</evidence>
<dbReference type="AlphaFoldDB" id="A0A409V9B8"/>
<dbReference type="Proteomes" id="UP000284842">
    <property type="component" value="Unassembled WGS sequence"/>
</dbReference>
<feature type="signal peptide" evidence="2">
    <location>
        <begin position="1"/>
        <end position="18"/>
    </location>
</feature>